<dbReference type="PANTHER" id="PTHR43401">
    <property type="entry name" value="L-THREONINE 3-DEHYDROGENASE"/>
    <property type="match status" value="1"/>
</dbReference>
<dbReference type="GO" id="GO:0008270">
    <property type="term" value="F:zinc ion binding"/>
    <property type="evidence" value="ECO:0007669"/>
    <property type="project" value="InterPro"/>
</dbReference>
<evidence type="ECO:0000256" key="4">
    <source>
        <dbReference type="RuleBase" id="RU361277"/>
    </source>
</evidence>
<dbReference type="SUPFAM" id="SSF50129">
    <property type="entry name" value="GroES-like"/>
    <property type="match status" value="1"/>
</dbReference>
<dbReference type="PROSITE" id="PS00059">
    <property type="entry name" value="ADH_ZINC"/>
    <property type="match status" value="1"/>
</dbReference>
<keyword evidence="2 4" id="KW-0862">Zinc</keyword>
<dbReference type="InterPro" id="IPR011032">
    <property type="entry name" value="GroES-like_sf"/>
</dbReference>
<dbReference type="EMBL" id="JACOPL010000018">
    <property type="protein sequence ID" value="MBC5726535.1"/>
    <property type="molecule type" value="Genomic_DNA"/>
</dbReference>
<gene>
    <name evidence="6" type="ORF">H8S45_13845</name>
</gene>
<keyword evidence="3" id="KW-0560">Oxidoreductase</keyword>
<evidence type="ECO:0000256" key="1">
    <source>
        <dbReference type="ARBA" id="ARBA00022723"/>
    </source>
</evidence>
<sequence length="346" mass="37272">MKALMKWESGAGHVALRETERPVPGPDEVLIRVAAAGICGTDIKIWHGTTWSNPPVILGHEYSGVVVGLGRNVTGLQPGDRVVSETAQVVCGKCAYCRSGRELMCDRRLSIGYGVNGAMAEYIAVRQGIVHKIPDSLDFDKAALCEPFAVALHGLLDHTALTAADRVLVMGPGAIGQLVAQAARSCGAKTVLVGLPQDQERLDAARRAGIDVTLTRLTDEAMQELTGGRGFDVAVDCTGAEPAIRQAMKAVKKAGTFIQLGLTKPELTIDYSLLTAKELQIVGTFGHQYHNWEMAIELMASGKVQVDHLITSRYDLEDWQRGFEEMQGSKGIKILLYPNGEQGVEP</sequence>
<evidence type="ECO:0000313" key="7">
    <source>
        <dbReference type="Proteomes" id="UP000606499"/>
    </source>
</evidence>
<name>A0A923LYR8_9FIRM</name>
<dbReference type="InterPro" id="IPR013149">
    <property type="entry name" value="ADH-like_C"/>
</dbReference>
<dbReference type="InterPro" id="IPR050129">
    <property type="entry name" value="Zn_alcohol_dh"/>
</dbReference>
<keyword evidence="7" id="KW-1185">Reference proteome</keyword>
<comment type="cofactor">
    <cofactor evidence="4">
        <name>Zn(2+)</name>
        <dbReference type="ChEBI" id="CHEBI:29105"/>
    </cofactor>
</comment>
<dbReference type="PANTHER" id="PTHR43401:SF2">
    <property type="entry name" value="L-THREONINE 3-DEHYDROGENASE"/>
    <property type="match status" value="1"/>
</dbReference>
<evidence type="ECO:0000256" key="3">
    <source>
        <dbReference type="ARBA" id="ARBA00023002"/>
    </source>
</evidence>
<dbReference type="InterPro" id="IPR002328">
    <property type="entry name" value="ADH_Zn_CS"/>
</dbReference>
<dbReference type="SUPFAM" id="SSF51735">
    <property type="entry name" value="NAD(P)-binding Rossmann-fold domains"/>
    <property type="match status" value="1"/>
</dbReference>
<dbReference type="GO" id="GO:0016491">
    <property type="term" value="F:oxidoreductase activity"/>
    <property type="evidence" value="ECO:0007669"/>
    <property type="project" value="UniProtKB-KW"/>
</dbReference>
<organism evidence="6 7">
    <name type="scientific">Agathobaculum faecis</name>
    <dbReference type="NCBI Taxonomy" id="2763013"/>
    <lineage>
        <taxon>Bacteria</taxon>
        <taxon>Bacillati</taxon>
        <taxon>Bacillota</taxon>
        <taxon>Clostridia</taxon>
        <taxon>Eubacteriales</taxon>
        <taxon>Butyricicoccaceae</taxon>
        <taxon>Agathobaculum</taxon>
    </lineage>
</organism>
<dbReference type="SMART" id="SM00829">
    <property type="entry name" value="PKS_ER"/>
    <property type="match status" value="1"/>
</dbReference>
<dbReference type="AlphaFoldDB" id="A0A923LYR8"/>
<dbReference type="InterPro" id="IPR036291">
    <property type="entry name" value="NAD(P)-bd_dom_sf"/>
</dbReference>
<proteinExistence type="inferred from homology"/>
<evidence type="ECO:0000256" key="2">
    <source>
        <dbReference type="ARBA" id="ARBA00022833"/>
    </source>
</evidence>
<evidence type="ECO:0000313" key="6">
    <source>
        <dbReference type="EMBL" id="MBC5726535.1"/>
    </source>
</evidence>
<evidence type="ECO:0000259" key="5">
    <source>
        <dbReference type="SMART" id="SM00829"/>
    </source>
</evidence>
<keyword evidence="1 4" id="KW-0479">Metal-binding</keyword>
<protein>
    <submittedName>
        <fullName evidence="6">Zinc-binding dehydrogenase</fullName>
    </submittedName>
</protein>
<dbReference type="Pfam" id="PF08240">
    <property type="entry name" value="ADH_N"/>
    <property type="match status" value="1"/>
</dbReference>
<reference evidence="6" key="1">
    <citation type="submission" date="2020-08" db="EMBL/GenBank/DDBJ databases">
        <title>Genome public.</title>
        <authorList>
            <person name="Liu C."/>
            <person name="Sun Q."/>
        </authorList>
    </citation>
    <scope>NUCLEOTIDE SEQUENCE</scope>
    <source>
        <strain evidence="6">NSJ-28</strain>
    </source>
</reference>
<dbReference type="Proteomes" id="UP000606499">
    <property type="component" value="Unassembled WGS sequence"/>
</dbReference>
<feature type="domain" description="Enoyl reductase (ER)" evidence="5">
    <location>
        <begin position="10"/>
        <end position="336"/>
    </location>
</feature>
<dbReference type="CDD" id="cd08258">
    <property type="entry name" value="Zn_ADH4"/>
    <property type="match status" value="1"/>
</dbReference>
<dbReference type="InterPro" id="IPR013154">
    <property type="entry name" value="ADH-like_N"/>
</dbReference>
<dbReference type="Gene3D" id="3.40.50.720">
    <property type="entry name" value="NAD(P)-binding Rossmann-like Domain"/>
    <property type="match status" value="1"/>
</dbReference>
<comment type="caution">
    <text evidence="6">The sequence shown here is derived from an EMBL/GenBank/DDBJ whole genome shotgun (WGS) entry which is preliminary data.</text>
</comment>
<accession>A0A923LYR8</accession>
<dbReference type="RefSeq" id="WP_054328350.1">
    <property type="nucleotide sequence ID" value="NZ_JACOPL010000018.1"/>
</dbReference>
<dbReference type="Gene3D" id="3.90.180.10">
    <property type="entry name" value="Medium-chain alcohol dehydrogenases, catalytic domain"/>
    <property type="match status" value="1"/>
</dbReference>
<dbReference type="InterPro" id="IPR020843">
    <property type="entry name" value="ER"/>
</dbReference>
<dbReference type="Pfam" id="PF00107">
    <property type="entry name" value="ADH_zinc_N"/>
    <property type="match status" value="1"/>
</dbReference>
<comment type="similarity">
    <text evidence="4">Belongs to the zinc-containing alcohol dehydrogenase family.</text>
</comment>